<keyword evidence="2" id="KW-1185">Reference proteome</keyword>
<dbReference type="Proteomes" id="UP000199820">
    <property type="component" value="Unassembled WGS sequence"/>
</dbReference>
<proteinExistence type="predicted"/>
<sequence length="295" mass="34271">MIGLRVLGLKSYLRYMRLASLRKTRYGSIRLPELDIRWHSILLSLCSVKVLWTGILKPGKLFFTGSYIGSYRRKEIVMIKHFKEVNGLYIDKIYGQERLGFAHTDSSDLFDLVEWAEQGGYPGSVIKFYDLKTGDVYTPFQKKKDVMYGNPVYLKGYYYFLQADNNAGIVTIYKYLPDEEPKPVAEFNIQEVNLYNLMIVGEDVHLISQDNNVFNCYYPEKFSFKLQPNESVSVISDGKVYLEAWIEEGWDDENDRASEDYKYYDKVIVKDFEGNTLSEEVGSIYQAPDGTYWIA</sequence>
<name>A0A1I0A240_9FIRM</name>
<accession>A0A1I0A240</accession>
<evidence type="ECO:0000313" key="2">
    <source>
        <dbReference type="Proteomes" id="UP000199820"/>
    </source>
</evidence>
<dbReference type="RefSeq" id="WP_242870179.1">
    <property type="nucleotide sequence ID" value="NZ_FOIL01000001.1"/>
</dbReference>
<organism evidence="1 2">
    <name type="scientific">[Clostridium] aminophilum</name>
    <dbReference type="NCBI Taxonomy" id="1526"/>
    <lineage>
        <taxon>Bacteria</taxon>
        <taxon>Bacillati</taxon>
        <taxon>Bacillota</taxon>
        <taxon>Clostridia</taxon>
        <taxon>Lachnospirales</taxon>
        <taxon>Lachnospiraceae</taxon>
    </lineage>
</organism>
<gene>
    <name evidence="1" type="ORF">SAMN04487771_100157</name>
</gene>
<evidence type="ECO:0000313" key="1">
    <source>
        <dbReference type="EMBL" id="SES88194.1"/>
    </source>
</evidence>
<reference evidence="1 2" key="1">
    <citation type="submission" date="2016-10" db="EMBL/GenBank/DDBJ databases">
        <authorList>
            <person name="de Groot N.N."/>
        </authorList>
    </citation>
    <scope>NUCLEOTIDE SEQUENCE [LARGE SCALE GENOMIC DNA]</scope>
    <source>
        <strain evidence="1 2">KH1P1</strain>
    </source>
</reference>
<dbReference type="EMBL" id="FOIL01000001">
    <property type="protein sequence ID" value="SES88194.1"/>
    <property type="molecule type" value="Genomic_DNA"/>
</dbReference>
<protein>
    <submittedName>
        <fullName evidence="1">Uncharacterized protein</fullName>
    </submittedName>
</protein>
<dbReference type="AlphaFoldDB" id="A0A1I0A240"/>